<dbReference type="Proteomes" id="UP000663823">
    <property type="component" value="Unassembled WGS sequence"/>
</dbReference>
<comment type="caution">
    <text evidence="1">The sequence shown here is derived from an EMBL/GenBank/DDBJ whole genome shotgun (WGS) entry which is preliminary data.</text>
</comment>
<proteinExistence type="predicted"/>
<dbReference type="EMBL" id="CAJOAX010016514">
    <property type="protein sequence ID" value="CAF4165086.1"/>
    <property type="molecule type" value="Genomic_DNA"/>
</dbReference>
<accession>A0A819YY25</accession>
<name>A0A819YY25_9BILA</name>
<reference evidence="1" key="1">
    <citation type="submission" date="2021-02" db="EMBL/GenBank/DDBJ databases">
        <authorList>
            <person name="Nowell W R."/>
        </authorList>
    </citation>
    <scope>NUCLEOTIDE SEQUENCE</scope>
</reference>
<sequence>KTDITDIIVLDTLQLSELTKLTVDKLERPRKRLTTLMFKIVRTDLYF</sequence>
<gene>
    <name evidence="1" type="ORF">OTI717_LOCUS36911</name>
</gene>
<evidence type="ECO:0000313" key="2">
    <source>
        <dbReference type="Proteomes" id="UP000663823"/>
    </source>
</evidence>
<feature type="non-terminal residue" evidence="1">
    <location>
        <position position="1"/>
    </location>
</feature>
<evidence type="ECO:0000313" key="1">
    <source>
        <dbReference type="EMBL" id="CAF4165086.1"/>
    </source>
</evidence>
<dbReference type="AlphaFoldDB" id="A0A819YY25"/>
<protein>
    <submittedName>
        <fullName evidence="1">Uncharacterized protein</fullName>
    </submittedName>
</protein>
<organism evidence="1 2">
    <name type="scientific">Rotaria sordida</name>
    <dbReference type="NCBI Taxonomy" id="392033"/>
    <lineage>
        <taxon>Eukaryota</taxon>
        <taxon>Metazoa</taxon>
        <taxon>Spiralia</taxon>
        <taxon>Gnathifera</taxon>
        <taxon>Rotifera</taxon>
        <taxon>Eurotatoria</taxon>
        <taxon>Bdelloidea</taxon>
        <taxon>Philodinida</taxon>
        <taxon>Philodinidae</taxon>
        <taxon>Rotaria</taxon>
    </lineage>
</organism>